<evidence type="ECO:0000259" key="1">
    <source>
        <dbReference type="Pfam" id="PF06250"/>
    </source>
</evidence>
<feature type="domain" description="YhcG N-terminal" evidence="2">
    <location>
        <begin position="17"/>
        <end position="161"/>
    </location>
</feature>
<dbReference type="InterPro" id="IPR053148">
    <property type="entry name" value="PD-DEXK-like_domain"/>
</dbReference>
<sequence>MEQLYGLQEDYRQWLTELKSKIRFSQIKAAVAVNSELIHLYWNLGQQIVEKQENAQWGSGFIERLSKDLQMEFPDISGLSVSNLRRCRQFYLFYNQEDKIRAQLVRELDDNSLFSIPWGHHTFIIGRIKSPQEALFYIHKTIENGWSRAILEYHIEKDLYHTQGKAINNFSTTLPEPQSELANELIKDPYHFDFLQLSDKALERDIENGLVQHISQFLLEMGQGFAYMGRQYLLRVGKKEYRLDLLFYHTKLKAYIIIELKAKEFEPEFIGKLNFYVSAINELVRDSQDRPTIGILLCKGKDDYEVEFSLRDINKPIGVSTYTYNELPEEIRQALPGLQELKEQLNEYDRLQ</sequence>
<dbReference type="Proteomes" id="UP000284379">
    <property type="component" value="Unassembled WGS sequence"/>
</dbReference>
<feature type="domain" description="YhcG PDDEXK nuclease" evidence="1">
    <location>
        <begin position="184"/>
        <end position="336"/>
    </location>
</feature>
<evidence type="ECO:0000259" key="2">
    <source>
        <dbReference type="Pfam" id="PF17761"/>
    </source>
</evidence>
<dbReference type="InterPro" id="IPR011856">
    <property type="entry name" value="tRNA_endonuc-like_dom_sf"/>
</dbReference>
<dbReference type="PANTHER" id="PTHR30547">
    <property type="entry name" value="UNCHARACTERIZED PROTEIN YHCG-RELATED"/>
    <property type="match status" value="1"/>
</dbReference>
<dbReference type="Gene3D" id="3.40.1350.10">
    <property type="match status" value="1"/>
</dbReference>
<dbReference type="Pfam" id="PF06250">
    <property type="entry name" value="YhcG_C"/>
    <property type="match status" value="1"/>
</dbReference>
<proteinExistence type="predicted"/>
<gene>
    <name evidence="3" type="ORF">DW888_06460</name>
</gene>
<evidence type="ECO:0000313" key="3">
    <source>
        <dbReference type="EMBL" id="RHB36285.1"/>
    </source>
</evidence>
<dbReference type="InterPro" id="IPR041527">
    <property type="entry name" value="YhcG_N"/>
</dbReference>
<dbReference type="AlphaFoldDB" id="A0A413VRP4"/>
<reference evidence="3 4" key="1">
    <citation type="submission" date="2018-08" db="EMBL/GenBank/DDBJ databases">
        <title>A genome reference for cultivated species of the human gut microbiota.</title>
        <authorList>
            <person name="Zou Y."/>
            <person name="Xue W."/>
            <person name="Luo G."/>
        </authorList>
    </citation>
    <scope>NUCLEOTIDE SEQUENCE [LARGE SCALE GENOMIC DNA]</scope>
    <source>
        <strain evidence="3 4">AM40-30BH</strain>
    </source>
</reference>
<dbReference type="PANTHER" id="PTHR30547:SF0">
    <property type="entry name" value="BLR8175 PROTEIN"/>
    <property type="match status" value="1"/>
</dbReference>
<dbReference type="Pfam" id="PF17761">
    <property type="entry name" value="DUF1016_N"/>
    <property type="match status" value="1"/>
</dbReference>
<accession>A0A413VRP4</accession>
<dbReference type="InterPro" id="IPR009362">
    <property type="entry name" value="YhcG_C"/>
</dbReference>
<dbReference type="EMBL" id="QSGO01000004">
    <property type="protein sequence ID" value="RHB36285.1"/>
    <property type="molecule type" value="Genomic_DNA"/>
</dbReference>
<dbReference type="GeneID" id="69504596"/>
<comment type="caution">
    <text evidence="3">The sequence shown here is derived from an EMBL/GenBank/DDBJ whole genome shotgun (WGS) entry which is preliminary data.</text>
</comment>
<organism evidence="3 4">
    <name type="scientific">Bacteroides nordii</name>
    <dbReference type="NCBI Taxonomy" id="291645"/>
    <lineage>
        <taxon>Bacteria</taxon>
        <taxon>Pseudomonadati</taxon>
        <taxon>Bacteroidota</taxon>
        <taxon>Bacteroidia</taxon>
        <taxon>Bacteroidales</taxon>
        <taxon>Bacteroidaceae</taxon>
        <taxon>Bacteroides</taxon>
    </lineage>
</organism>
<name>A0A413VRP4_9BACE</name>
<dbReference type="RefSeq" id="WP_025866616.1">
    <property type="nucleotide sequence ID" value="NZ_CABJFV010000004.1"/>
</dbReference>
<evidence type="ECO:0000313" key="4">
    <source>
        <dbReference type="Proteomes" id="UP000284379"/>
    </source>
</evidence>
<protein>
    <submittedName>
        <fullName evidence="3">DUF1016 domain-containing protein</fullName>
    </submittedName>
</protein>
<dbReference type="GO" id="GO:0003676">
    <property type="term" value="F:nucleic acid binding"/>
    <property type="evidence" value="ECO:0007669"/>
    <property type="project" value="InterPro"/>
</dbReference>